<reference evidence="1" key="2">
    <citation type="journal article" date="2015" name="Data Brief">
        <title>Shoot transcriptome of the giant reed, Arundo donax.</title>
        <authorList>
            <person name="Barrero R.A."/>
            <person name="Guerrero F.D."/>
            <person name="Moolhuijzen P."/>
            <person name="Goolsby J.A."/>
            <person name="Tidwell J."/>
            <person name="Bellgard S.E."/>
            <person name="Bellgard M.I."/>
        </authorList>
    </citation>
    <scope>NUCLEOTIDE SEQUENCE</scope>
    <source>
        <tissue evidence="1">Shoot tissue taken approximately 20 cm above the soil surface</tissue>
    </source>
</reference>
<evidence type="ECO:0000313" key="1">
    <source>
        <dbReference type="EMBL" id="JAD46287.1"/>
    </source>
</evidence>
<dbReference type="EMBL" id="GBRH01251608">
    <property type="protein sequence ID" value="JAD46287.1"/>
    <property type="molecule type" value="Transcribed_RNA"/>
</dbReference>
<dbReference type="AlphaFoldDB" id="A0A0A9AGQ6"/>
<sequence>MDFTSLLAPLYTTSGCPLSVALSMPSLTSGIPLATAVVSTPATMVPLESLGMAYLMEKLSRGTMGRGTTA</sequence>
<reference evidence="1" key="1">
    <citation type="submission" date="2014-09" db="EMBL/GenBank/DDBJ databases">
        <authorList>
            <person name="Magalhaes I.L.F."/>
            <person name="Oliveira U."/>
            <person name="Santos F.R."/>
            <person name="Vidigal T.H.D.A."/>
            <person name="Brescovit A.D."/>
            <person name="Santos A.J."/>
        </authorList>
    </citation>
    <scope>NUCLEOTIDE SEQUENCE</scope>
    <source>
        <tissue evidence="1">Shoot tissue taken approximately 20 cm above the soil surface</tissue>
    </source>
</reference>
<protein>
    <submittedName>
        <fullName evidence="1">Uncharacterized protein</fullName>
    </submittedName>
</protein>
<organism evidence="1">
    <name type="scientific">Arundo donax</name>
    <name type="common">Giant reed</name>
    <name type="synonym">Donax arundinaceus</name>
    <dbReference type="NCBI Taxonomy" id="35708"/>
    <lineage>
        <taxon>Eukaryota</taxon>
        <taxon>Viridiplantae</taxon>
        <taxon>Streptophyta</taxon>
        <taxon>Embryophyta</taxon>
        <taxon>Tracheophyta</taxon>
        <taxon>Spermatophyta</taxon>
        <taxon>Magnoliopsida</taxon>
        <taxon>Liliopsida</taxon>
        <taxon>Poales</taxon>
        <taxon>Poaceae</taxon>
        <taxon>PACMAD clade</taxon>
        <taxon>Arundinoideae</taxon>
        <taxon>Arundineae</taxon>
        <taxon>Arundo</taxon>
    </lineage>
</organism>
<accession>A0A0A9AGQ6</accession>
<proteinExistence type="predicted"/>
<name>A0A0A9AGQ6_ARUDO</name>